<reference evidence="1" key="1">
    <citation type="submission" date="2018-02" db="EMBL/GenBank/DDBJ databases">
        <authorList>
            <person name="Cohen D.B."/>
            <person name="Kent A.D."/>
        </authorList>
    </citation>
    <scope>NUCLEOTIDE SEQUENCE</scope>
    <source>
        <strain evidence="1">666</strain>
    </source>
</reference>
<dbReference type="Pfam" id="PF05857">
    <property type="entry name" value="TraX"/>
    <property type="match status" value="1"/>
</dbReference>
<geneLocation type="plasmid" evidence="1">
    <name>RCS51_p</name>
</geneLocation>
<dbReference type="InterPro" id="IPR008875">
    <property type="entry name" value="TraX"/>
</dbReference>
<dbReference type="RefSeq" id="WP_001563729.1">
    <property type="nucleotide sequence ID" value="NZ_AP024113.1"/>
</dbReference>
<name>A0A2P9E6Y9_ECOLX</name>
<accession>A0A2P9E6Y9</accession>
<gene>
    <name evidence="1" type="primary">traX</name>
    <name evidence="1" type="ORF">RCS51_P0100</name>
</gene>
<organism evidence="1">
    <name type="scientific">Escherichia coli</name>
    <dbReference type="NCBI Taxonomy" id="562"/>
    <lineage>
        <taxon>Bacteria</taxon>
        <taxon>Pseudomonadati</taxon>
        <taxon>Pseudomonadota</taxon>
        <taxon>Gammaproteobacteria</taxon>
        <taxon>Enterobacterales</taxon>
        <taxon>Enterobacteriaceae</taxon>
        <taxon>Escherichia</taxon>
    </lineage>
</organism>
<dbReference type="EMBL" id="LT985252">
    <property type="protein sequence ID" value="SPD99081.1"/>
    <property type="molecule type" value="Genomic_DNA"/>
</dbReference>
<protein>
    <submittedName>
        <fullName evidence="1">Conjugal transfer pilus acetylation protein TraX</fullName>
    </submittedName>
</protein>
<proteinExistence type="predicted"/>
<dbReference type="InterPro" id="IPR014125">
    <property type="entry name" value="TraX_Ftype"/>
</dbReference>
<sequence length="164" mass="18089">MTTDNTNTTRNDSLAARTDTWLQSLLVWSPGQRDIIKTVAQVLTWCETRTWWRSAETMLLLAMWLPFSGTSYGIAGLLMLAVSHRLYRAEDRMERLALVACLLAVIPALNLATSDAAAVAGLVMTVLTVGLVSCTGKSLPRFWYGDFFPTFYACHLTVLGVLAV</sequence>
<keyword evidence="1" id="KW-0614">Plasmid</keyword>
<evidence type="ECO:0000313" key="1">
    <source>
        <dbReference type="EMBL" id="SPD99081.1"/>
    </source>
</evidence>
<dbReference type="AlphaFoldDB" id="A0A2P9E6Y9"/>
<dbReference type="NCBIfam" id="TIGR02755">
    <property type="entry name" value="TraX_Ftype"/>
    <property type="match status" value="1"/>
</dbReference>